<evidence type="ECO:0000256" key="1">
    <source>
        <dbReference type="SAM" id="MobiDB-lite"/>
    </source>
</evidence>
<dbReference type="InParanoid" id="A0A068UKB0"/>
<feature type="compositionally biased region" description="Low complexity" evidence="1">
    <location>
        <begin position="10"/>
        <end position="22"/>
    </location>
</feature>
<evidence type="ECO:0000313" key="2">
    <source>
        <dbReference type="EMBL" id="CDP08654.1"/>
    </source>
</evidence>
<keyword evidence="3" id="KW-1185">Reference proteome</keyword>
<protein>
    <submittedName>
        <fullName evidence="2">Uncharacterized protein</fullName>
    </submittedName>
</protein>
<dbReference type="Gramene" id="CDP08654">
    <property type="protein sequence ID" value="CDP08654"/>
    <property type="gene ID" value="GSCOC_T00027693001"/>
</dbReference>
<dbReference type="OrthoDB" id="10304249at2759"/>
<organism evidence="2 3">
    <name type="scientific">Coffea canephora</name>
    <name type="common">Robusta coffee</name>
    <dbReference type="NCBI Taxonomy" id="49390"/>
    <lineage>
        <taxon>Eukaryota</taxon>
        <taxon>Viridiplantae</taxon>
        <taxon>Streptophyta</taxon>
        <taxon>Embryophyta</taxon>
        <taxon>Tracheophyta</taxon>
        <taxon>Spermatophyta</taxon>
        <taxon>Magnoliopsida</taxon>
        <taxon>eudicotyledons</taxon>
        <taxon>Gunneridae</taxon>
        <taxon>Pentapetalae</taxon>
        <taxon>asterids</taxon>
        <taxon>lamiids</taxon>
        <taxon>Gentianales</taxon>
        <taxon>Rubiaceae</taxon>
        <taxon>Ixoroideae</taxon>
        <taxon>Gardenieae complex</taxon>
        <taxon>Bertiereae - Coffeeae clade</taxon>
        <taxon>Coffeeae</taxon>
        <taxon>Coffea</taxon>
    </lineage>
</organism>
<proteinExistence type="predicted"/>
<reference evidence="3" key="1">
    <citation type="journal article" date="2014" name="Science">
        <title>The coffee genome provides insight into the convergent evolution of caffeine biosynthesis.</title>
        <authorList>
            <person name="Denoeud F."/>
            <person name="Carretero-Paulet L."/>
            <person name="Dereeper A."/>
            <person name="Droc G."/>
            <person name="Guyot R."/>
            <person name="Pietrella M."/>
            <person name="Zheng C."/>
            <person name="Alberti A."/>
            <person name="Anthony F."/>
            <person name="Aprea G."/>
            <person name="Aury J.M."/>
            <person name="Bento P."/>
            <person name="Bernard M."/>
            <person name="Bocs S."/>
            <person name="Campa C."/>
            <person name="Cenci A."/>
            <person name="Combes M.C."/>
            <person name="Crouzillat D."/>
            <person name="Da Silva C."/>
            <person name="Daddiego L."/>
            <person name="De Bellis F."/>
            <person name="Dussert S."/>
            <person name="Garsmeur O."/>
            <person name="Gayraud T."/>
            <person name="Guignon V."/>
            <person name="Jahn K."/>
            <person name="Jamilloux V."/>
            <person name="Joet T."/>
            <person name="Labadie K."/>
            <person name="Lan T."/>
            <person name="Leclercq J."/>
            <person name="Lepelley M."/>
            <person name="Leroy T."/>
            <person name="Li L.T."/>
            <person name="Librado P."/>
            <person name="Lopez L."/>
            <person name="Munoz A."/>
            <person name="Noel B."/>
            <person name="Pallavicini A."/>
            <person name="Perrotta G."/>
            <person name="Poncet V."/>
            <person name="Pot D."/>
            <person name="Priyono X."/>
            <person name="Rigoreau M."/>
            <person name="Rouard M."/>
            <person name="Rozas J."/>
            <person name="Tranchant-Dubreuil C."/>
            <person name="VanBuren R."/>
            <person name="Zhang Q."/>
            <person name="Andrade A.C."/>
            <person name="Argout X."/>
            <person name="Bertrand B."/>
            <person name="de Kochko A."/>
            <person name="Graziosi G."/>
            <person name="Henry R.J."/>
            <person name="Jayarama X."/>
            <person name="Ming R."/>
            <person name="Nagai C."/>
            <person name="Rounsley S."/>
            <person name="Sankoff D."/>
            <person name="Giuliano G."/>
            <person name="Albert V.A."/>
            <person name="Wincker P."/>
            <person name="Lashermes P."/>
        </authorList>
    </citation>
    <scope>NUCLEOTIDE SEQUENCE [LARGE SCALE GENOMIC DNA]</scope>
    <source>
        <strain evidence="3">cv. DH200-94</strain>
    </source>
</reference>
<dbReference type="Proteomes" id="UP000295252">
    <property type="component" value="Chromosome IV"/>
</dbReference>
<dbReference type="AlphaFoldDB" id="A0A068UKB0"/>
<name>A0A068UKB0_COFCA</name>
<dbReference type="EMBL" id="HG739119">
    <property type="protein sequence ID" value="CDP08654.1"/>
    <property type="molecule type" value="Genomic_DNA"/>
</dbReference>
<gene>
    <name evidence="2" type="ORF">GSCOC_T00027693001</name>
</gene>
<evidence type="ECO:0000313" key="3">
    <source>
        <dbReference type="Proteomes" id="UP000295252"/>
    </source>
</evidence>
<sequence length="75" mass="8288">MGFVRMRGRSLASSKSSSSPSSWEVLRLMQEQRSSDAKNAEATLFPTQFAILSSFSQFINPQLLCTVGFADILLL</sequence>
<feature type="region of interest" description="Disordered" evidence="1">
    <location>
        <begin position="1"/>
        <end position="22"/>
    </location>
</feature>
<accession>A0A068UKB0</accession>